<evidence type="ECO:0000313" key="2">
    <source>
        <dbReference type="Proteomes" id="UP000464374"/>
    </source>
</evidence>
<organism evidence="1 2">
    <name type="scientific">Treponema vincentii</name>
    <dbReference type="NCBI Taxonomy" id="69710"/>
    <lineage>
        <taxon>Bacteria</taxon>
        <taxon>Pseudomonadati</taxon>
        <taxon>Spirochaetota</taxon>
        <taxon>Spirochaetia</taxon>
        <taxon>Spirochaetales</taxon>
        <taxon>Treponemataceae</taxon>
        <taxon>Treponema</taxon>
    </lineage>
</organism>
<dbReference type="RefSeq" id="WP_162663809.1">
    <property type="nucleotide sequence ID" value="NZ_CP048020.1"/>
</dbReference>
<gene>
    <name evidence="1" type="ORF">GWP43_08570</name>
</gene>
<dbReference type="Proteomes" id="UP000464374">
    <property type="component" value="Chromosome"/>
</dbReference>
<sequence length="105" mass="12307">MGDTIISENNLFEWDSQKNSDNIKKHGFGFDEITDVFLDPYLITLYDEKHSSEEDRFYSVGSLHGLLIIVVYHTERDGRTRIISARQAEKKLQEVYYDFIKKING</sequence>
<dbReference type="EMBL" id="CP048020">
    <property type="protein sequence ID" value="QHX43489.1"/>
    <property type="molecule type" value="Genomic_DNA"/>
</dbReference>
<proteinExistence type="predicted"/>
<protein>
    <submittedName>
        <fullName evidence="1">BrnT family toxin</fullName>
    </submittedName>
</protein>
<dbReference type="InterPro" id="IPR038573">
    <property type="entry name" value="BrnT_sf"/>
</dbReference>
<reference evidence="1 2" key="1">
    <citation type="submission" date="2020-01" db="EMBL/GenBank/DDBJ databases">
        <title>Complete genome sequence of a human oral phylogroup 1 Treponema sp. strain ATCC 700766, originally isolated from periodontitis dental plaque.</title>
        <authorList>
            <person name="Chan Y."/>
            <person name="Huo Y.-B."/>
            <person name="Yu X.-L."/>
            <person name="Zeng H."/>
            <person name="Leung W.-K."/>
            <person name="Watt R.M."/>
        </authorList>
    </citation>
    <scope>NUCLEOTIDE SEQUENCE [LARGE SCALE GENOMIC DNA]</scope>
    <source>
        <strain evidence="1 2">OMZ 804</strain>
    </source>
</reference>
<dbReference type="Gene3D" id="3.10.450.530">
    <property type="entry name" value="Ribonuclease toxin, BrnT, of type II toxin-antitoxin system"/>
    <property type="match status" value="1"/>
</dbReference>
<name>A0A6P1Y2D0_9SPIR</name>
<dbReference type="InterPro" id="IPR007460">
    <property type="entry name" value="BrnT_toxin"/>
</dbReference>
<dbReference type="KEGG" id="trz:GWP43_08570"/>
<evidence type="ECO:0000313" key="1">
    <source>
        <dbReference type="EMBL" id="QHX43489.1"/>
    </source>
</evidence>
<dbReference type="Pfam" id="PF04365">
    <property type="entry name" value="BrnT_toxin"/>
    <property type="match status" value="1"/>
</dbReference>
<accession>A0A6P1Y2D0</accession>
<dbReference type="AlphaFoldDB" id="A0A6P1Y2D0"/>